<sequence>HCQAQRHPRHYPHDQLKCPNTSTSTSSHVSVKAGELLLGKCRHEGGREGGKEKEQTEGREEEEE</sequence>
<feature type="compositionally biased region" description="Basic residues" evidence="1">
    <location>
        <begin position="1"/>
        <end position="10"/>
    </location>
</feature>
<dbReference type="Proteomes" id="UP001292094">
    <property type="component" value="Unassembled WGS sequence"/>
</dbReference>
<evidence type="ECO:0000313" key="3">
    <source>
        <dbReference type="Proteomes" id="UP001292094"/>
    </source>
</evidence>
<gene>
    <name evidence="2" type="ORF">Pmani_036780</name>
</gene>
<reference evidence="2" key="1">
    <citation type="submission" date="2023-11" db="EMBL/GenBank/DDBJ databases">
        <title>Genome assemblies of two species of porcelain crab, Petrolisthes cinctipes and Petrolisthes manimaculis (Anomura: Porcellanidae).</title>
        <authorList>
            <person name="Angst P."/>
        </authorList>
    </citation>
    <scope>NUCLEOTIDE SEQUENCE</scope>
    <source>
        <strain evidence="2">PB745_02</strain>
        <tissue evidence="2">Gill</tissue>
    </source>
</reference>
<dbReference type="AlphaFoldDB" id="A0AAE1NJ37"/>
<feature type="compositionally biased region" description="Basic and acidic residues" evidence="1">
    <location>
        <begin position="41"/>
        <end position="58"/>
    </location>
</feature>
<comment type="caution">
    <text evidence="2">The sequence shown here is derived from an EMBL/GenBank/DDBJ whole genome shotgun (WGS) entry which is preliminary data.</text>
</comment>
<accession>A0AAE1NJ37</accession>
<dbReference type="EMBL" id="JAWZYT010005528">
    <property type="protein sequence ID" value="KAK4290306.1"/>
    <property type="molecule type" value="Genomic_DNA"/>
</dbReference>
<feature type="non-terminal residue" evidence="2">
    <location>
        <position position="1"/>
    </location>
</feature>
<proteinExistence type="predicted"/>
<feature type="region of interest" description="Disordered" evidence="1">
    <location>
        <begin position="1"/>
        <end position="64"/>
    </location>
</feature>
<protein>
    <submittedName>
        <fullName evidence="2">Uncharacterized protein</fullName>
    </submittedName>
</protein>
<evidence type="ECO:0000313" key="2">
    <source>
        <dbReference type="EMBL" id="KAK4290306.1"/>
    </source>
</evidence>
<organism evidence="2 3">
    <name type="scientific">Petrolisthes manimaculis</name>
    <dbReference type="NCBI Taxonomy" id="1843537"/>
    <lineage>
        <taxon>Eukaryota</taxon>
        <taxon>Metazoa</taxon>
        <taxon>Ecdysozoa</taxon>
        <taxon>Arthropoda</taxon>
        <taxon>Crustacea</taxon>
        <taxon>Multicrustacea</taxon>
        <taxon>Malacostraca</taxon>
        <taxon>Eumalacostraca</taxon>
        <taxon>Eucarida</taxon>
        <taxon>Decapoda</taxon>
        <taxon>Pleocyemata</taxon>
        <taxon>Anomura</taxon>
        <taxon>Galatheoidea</taxon>
        <taxon>Porcellanidae</taxon>
        <taxon>Petrolisthes</taxon>
    </lineage>
</organism>
<keyword evidence="3" id="KW-1185">Reference proteome</keyword>
<evidence type="ECO:0000256" key="1">
    <source>
        <dbReference type="SAM" id="MobiDB-lite"/>
    </source>
</evidence>
<name>A0AAE1NJ37_9EUCA</name>